<keyword evidence="3 4" id="KW-0067">ATP-binding</keyword>
<dbReference type="PANTHER" id="PTHR21621">
    <property type="entry name" value="RIBOSOMAL PROTEIN S6 MODIFICATION PROTEIN"/>
    <property type="match status" value="1"/>
</dbReference>
<reference evidence="6 7" key="1">
    <citation type="submission" date="2017-08" db="EMBL/GenBank/DDBJ databases">
        <title>Infants hospitalized years apart are colonized by the same room-sourced microbial strains.</title>
        <authorList>
            <person name="Brooks B."/>
            <person name="Olm M.R."/>
            <person name="Firek B.A."/>
            <person name="Baker R."/>
            <person name="Thomas B.C."/>
            <person name="Morowitz M.J."/>
            <person name="Banfield J.F."/>
        </authorList>
    </citation>
    <scope>NUCLEOTIDE SEQUENCE [LARGE SCALE GENOMIC DNA]</scope>
    <source>
        <strain evidence="6">S2_005_001_R2_27</strain>
    </source>
</reference>
<dbReference type="InterPro" id="IPR011761">
    <property type="entry name" value="ATP-grasp"/>
</dbReference>
<dbReference type="PANTHER" id="PTHR21621:SF0">
    <property type="entry name" value="BETA-CITRYLGLUTAMATE SYNTHASE B-RELATED"/>
    <property type="match status" value="1"/>
</dbReference>
<keyword evidence="2 4" id="KW-0547">Nucleotide-binding</keyword>
<dbReference type="AlphaFoldDB" id="A0A2W5R7E1"/>
<sequence length="318" mass="33834">MSLPRGDTVVIFTEDADWHTRTLKAAIERTGLSVIVLSLNDCGFAIGETAHGLKLPGFGDTLPAAAFVRLIAKGTTEQITARLGLLHALRELGVKVMNDARAVERCVDKSTTSFLIARAGLPTPRSFVGEDRAAMQALVDEAPGDMVLKPLFGAQGKGIKRIPPRTQLPEPEKVGGVYYLQDFVTQPGGEGRAELAYQDWRVFVVGGQVAAAMIRRSPRWITNIHQGAVGEAAPLDAQAFDYAIRATAAVGADYAGVDLIEDARGGFQVLEVNSMPAWKGLQKTTEVDIAGALAGHLAEALGSVRFTPEPAAPLTPAR</sequence>
<evidence type="ECO:0000256" key="3">
    <source>
        <dbReference type="ARBA" id="ARBA00022840"/>
    </source>
</evidence>
<proteinExistence type="predicted"/>
<dbReference type="PROSITE" id="PS50975">
    <property type="entry name" value="ATP_GRASP"/>
    <property type="match status" value="1"/>
</dbReference>
<evidence type="ECO:0000259" key="5">
    <source>
        <dbReference type="PROSITE" id="PS50975"/>
    </source>
</evidence>
<dbReference type="GO" id="GO:0016879">
    <property type="term" value="F:ligase activity, forming carbon-nitrogen bonds"/>
    <property type="evidence" value="ECO:0007669"/>
    <property type="project" value="TreeGrafter"/>
</dbReference>
<dbReference type="GO" id="GO:0005524">
    <property type="term" value="F:ATP binding"/>
    <property type="evidence" value="ECO:0007669"/>
    <property type="project" value="UniProtKB-UniRule"/>
</dbReference>
<dbReference type="InterPro" id="IPR013651">
    <property type="entry name" value="ATP-grasp_RimK-type"/>
</dbReference>
<dbReference type="Pfam" id="PF08443">
    <property type="entry name" value="RimK"/>
    <property type="match status" value="1"/>
</dbReference>
<evidence type="ECO:0000256" key="4">
    <source>
        <dbReference type="PROSITE-ProRule" id="PRU00409"/>
    </source>
</evidence>
<organism evidence="6 7">
    <name type="scientific">Ancylobacter novellus</name>
    <name type="common">Thiobacillus novellus</name>
    <dbReference type="NCBI Taxonomy" id="921"/>
    <lineage>
        <taxon>Bacteria</taxon>
        <taxon>Pseudomonadati</taxon>
        <taxon>Pseudomonadota</taxon>
        <taxon>Alphaproteobacteria</taxon>
        <taxon>Hyphomicrobiales</taxon>
        <taxon>Xanthobacteraceae</taxon>
        <taxon>Ancylobacter</taxon>
    </lineage>
</organism>
<dbReference type="Proteomes" id="UP000248887">
    <property type="component" value="Unassembled WGS sequence"/>
</dbReference>
<keyword evidence="1" id="KW-0479">Metal-binding</keyword>
<dbReference type="Gene3D" id="3.40.50.20">
    <property type="match status" value="1"/>
</dbReference>
<feature type="domain" description="ATP-grasp" evidence="5">
    <location>
        <begin position="113"/>
        <end position="298"/>
    </location>
</feature>
<keyword evidence="6" id="KW-0436">Ligase</keyword>
<dbReference type="EMBL" id="QFQD01000006">
    <property type="protein sequence ID" value="PZQ84962.1"/>
    <property type="molecule type" value="Genomic_DNA"/>
</dbReference>
<comment type="caution">
    <text evidence="6">The sequence shown here is derived from an EMBL/GenBank/DDBJ whole genome shotgun (WGS) entry which is preliminary data.</text>
</comment>
<name>A0A2W5R7E1_ANCNO</name>
<gene>
    <name evidence="6" type="ORF">DI549_03550</name>
</gene>
<evidence type="ECO:0000256" key="2">
    <source>
        <dbReference type="ARBA" id="ARBA00022741"/>
    </source>
</evidence>
<evidence type="ECO:0000256" key="1">
    <source>
        <dbReference type="ARBA" id="ARBA00022723"/>
    </source>
</evidence>
<accession>A0A2W5R7E1</accession>
<evidence type="ECO:0000313" key="6">
    <source>
        <dbReference type="EMBL" id="PZQ84962.1"/>
    </source>
</evidence>
<dbReference type="NCBIfam" id="TIGR00768">
    <property type="entry name" value="rimK_fam"/>
    <property type="match status" value="1"/>
</dbReference>
<dbReference type="SUPFAM" id="SSF56059">
    <property type="entry name" value="Glutathione synthetase ATP-binding domain-like"/>
    <property type="match status" value="1"/>
</dbReference>
<dbReference type="GO" id="GO:0046872">
    <property type="term" value="F:metal ion binding"/>
    <property type="evidence" value="ECO:0007669"/>
    <property type="project" value="UniProtKB-KW"/>
</dbReference>
<evidence type="ECO:0000313" key="7">
    <source>
        <dbReference type="Proteomes" id="UP000248887"/>
    </source>
</evidence>
<dbReference type="GO" id="GO:0005737">
    <property type="term" value="C:cytoplasm"/>
    <property type="evidence" value="ECO:0007669"/>
    <property type="project" value="TreeGrafter"/>
</dbReference>
<dbReference type="InterPro" id="IPR004666">
    <property type="entry name" value="Rp_bS6_RimK/Lys_biosynth_LsyX"/>
</dbReference>
<dbReference type="Gene3D" id="3.30.470.20">
    <property type="entry name" value="ATP-grasp fold, B domain"/>
    <property type="match status" value="1"/>
</dbReference>
<protein>
    <submittedName>
        <fullName evidence="6">RimK family alpha-L-glutamate ligase</fullName>
    </submittedName>
</protein>